<evidence type="ECO:0000313" key="2">
    <source>
        <dbReference type="Proteomes" id="UP000646365"/>
    </source>
</evidence>
<evidence type="ECO:0008006" key="3">
    <source>
        <dbReference type="Google" id="ProtNLM"/>
    </source>
</evidence>
<sequence length="197" mass="22121">MTIQPRRRIERADILDRADYLPIRKEQRARMAALKQNRRVEVGPFATFYFENWDTIRHQILEMLYIENGGETQIADEIEAYGPLVPAGGELVATVMFEIDDPVRRTTQLNRIGGIEHKTFLQAGGEQLRGIPDPDRENTSPEGKASSVQFFHFPLSPAAIDAFRTPGAQILLGFDHPNYGHIALVPEAVRATLAADL</sequence>
<reference evidence="1" key="2">
    <citation type="submission" date="2020-09" db="EMBL/GenBank/DDBJ databases">
        <authorList>
            <person name="Sun Q."/>
            <person name="Zhou Y."/>
        </authorList>
    </citation>
    <scope>NUCLEOTIDE SEQUENCE</scope>
    <source>
        <strain evidence="1">CGMCC 1.15725</strain>
    </source>
</reference>
<comment type="caution">
    <text evidence="1">The sequence shown here is derived from an EMBL/GenBank/DDBJ whole genome shotgun (WGS) entry which is preliminary data.</text>
</comment>
<dbReference type="EMBL" id="BMJQ01000013">
    <property type="protein sequence ID" value="GGF35461.1"/>
    <property type="molecule type" value="Genomic_DNA"/>
</dbReference>
<accession>A0A8J3E5U8</accession>
<dbReference type="Pfam" id="PF12007">
    <property type="entry name" value="DUF3501"/>
    <property type="match status" value="1"/>
</dbReference>
<dbReference type="Proteomes" id="UP000646365">
    <property type="component" value="Unassembled WGS sequence"/>
</dbReference>
<dbReference type="AlphaFoldDB" id="A0A8J3E5U8"/>
<dbReference type="InterPro" id="IPR021890">
    <property type="entry name" value="DUF3501"/>
</dbReference>
<organism evidence="1 2">
    <name type="scientific">Aliidongia dinghuensis</name>
    <dbReference type="NCBI Taxonomy" id="1867774"/>
    <lineage>
        <taxon>Bacteria</taxon>
        <taxon>Pseudomonadati</taxon>
        <taxon>Pseudomonadota</taxon>
        <taxon>Alphaproteobacteria</taxon>
        <taxon>Rhodospirillales</taxon>
        <taxon>Dongiaceae</taxon>
        <taxon>Aliidongia</taxon>
    </lineage>
</organism>
<protein>
    <recommendedName>
        <fullName evidence="3">DUF3501 family protein</fullName>
    </recommendedName>
</protein>
<proteinExistence type="predicted"/>
<gene>
    <name evidence="1" type="ORF">GCM10011611_47240</name>
</gene>
<reference evidence="1" key="1">
    <citation type="journal article" date="2014" name="Int. J. Syst. Evol. Microbiol.">
        <title>Complete genome sequence of Corynebacterium casei LMG S-19264T (=DSM 44701T), isolated from a smear-ripened cheese.</title>
        <authorList>
            <consortium name="US DOE Joint Genome Institute (JGI-PGF)"/>
            <person name="Walter F."/>
            <person name="Albersmeier A."/>
            <person name="Kalinowski J."/>
            <person name="Ruckert C."/>
        </authorList>
    </citation>
    <scope>NUCLEOTIDE SEQUENCE</scope>
    <source>
        <strain evidence="1">CGMCC 1.15725</strain>
    </source>
</reference>
<name>A0A8J3E5U8_9PROT</name>
<evidence type="ECO:0000313" key="1">
    <source>
        <dbReference type="EMBL" id="GGF35461.1"/>
    </source>
</evidence>
<keyword evidence="2" id="KW-1185">Reference proteome</keyword>
<dbReference type="RefSeq" id="WP_189050391.1">
    <property type="nucleotide sequence ID" value="NZ_BMJQ01000013.1"/>
</dbReference>